<dbReference type="FunFam" id="3.40.50.150:FF:000252">
    <property type="entry name" value="EEF1A lysine methyltransferase 4"/>
    <property type="match status" value="1"/>
</dbReference>
<dbReference type="InterPro" id="IPR051419">
    <property type="entry name" value="Lys/N-term_MeTrsfase_sf"/>
</dbReference>
<dbReference type="InterPro" id="IPR013216">
    <property type="entry name" value="Methyltransf_11"/>
</dbReference>
<evidence type="ECO:0000313" key="7">
    <source>
        <dbReference type="Proteomes" id="UP000251960"/>
    </source>
</evidence>
<keyword evidence="2 6" id="KW-0489">Methyltransferase</keyword>
<dbReference type="GO" id="GO:0032259">
    <property type="term" value="P:methylation"/>
    <property type="evidence" value="ECO:0007669"/>
    <property type="project" value="UniProtKB-KW"/>
</dbReference>
<dbReference type="EMBL" id="NCVQ01000007">
    <property type="protein sequence ID" value="PWZ19576.1"/>
    <property type="molecule type" value="Genomic_DNA"/>
</dbReference>
<evidence type="ECO:0000256" key="3">
    <source>
        <dbReference type="ARBA" id="ARBA00022679"/>
    </source>
</evidence>
<comment type="similarity">
    <text evidence="1">Belongs to the methyltransferase superfamily.</text>
</comment>
<dbReference type="PANTHER" id="PTHR12176:SF82">
    <property type="entry name" value="S-ADENOSYL-L-METHIONINE-DEPENDENT METHYLTRANSFERASE SUPERFAMILY PROTEIN"/>
    <property type="match status" value="1"/>
</dbReference>
<dbReference type="Gene3D" id="3.40.50.150">
    <property type="entry name" value="Vaccinia Virus protein VP39"/>
    <property type="match status" value="1"/>
</dbReference>
<evidence type="ECO:0000259" key="4">
    <source>
        <dbReference type="Pfam" id="PF08241"/>
    </source>
</evidence>
<dbReference type="InterPro" id="IPR029063">
    <property type="entry name" value="SAM-dependent_MTases_sf"/>
</dbReference>
<accession>A0A3L6EEV6</accession>
<gene>
    <name evidence="5" type="ORF">Zm00014a_014321</name>
</gene>
<dbReference type="ExpressionAtlas" id="A0A3L6EEV6">
    <property type="expression patterns" value="baseline and differential"/>
</dbReference>
<proteinExistence type="inferred from homology"/>
<dbReference type="AlphaFoldDB" id="A0A3L6EEV6"/>
<dbReference type="PANTHER" id="PTHR12176">
    <property type="entry name" value="SAM-DEPENDENT METHYLTRANSFERASE SUPERFAMILY PROTEIN"/>
    <property type="match status" value="1"/>
</dbReference>
<dbReference type="EMBL" id="NCVQ01000007">
    <property type="protein sequence ID" value="PWZ19575.1"/>
    <property type="molecule type" value="Genomic_DNA"/>
</dbReference>
<reference evidence="5 7" key="1">
    <citation type="journal article" date="2018" name="Nat. Genet.">
        <title>Extensive intraspecific gene order and gene structural variations between Mo17 and other maize genomes.</title>
        <authorList>
            <person name="Sun S."/>
            <person name="Zhou Y."/>
            <person name="Chen J."/>
            <person name="Shi J."/>
            <person name="Zhao H."/>
            <person name="Zhao H."/>
            <person name="Song W."/>
            <person name="Zhang M."/>
            <person name="Cui Y."/>
            <person name="Dong X."/>
            <person name="Liu H."/>
            <person name="Ma X."/>
            <person name="Jiao Y."/>
            <person name="Wang B."/>
            <person name="Wei X."/>
            <person name="Stein J.C."/>
            <person name="Glaubitz J.C."/>
            <person name="Lu F."/>
            <person name="Yu G."/>
            <person name="Liang C."/>
            <person name="Fengler K."/>
            <person name="Li B."/>
            <person name="Rafalski A."/>
            <person name="Schnable P.S."/>
            <person name="Ware D.H."/>
            <person name="Buckler E.S."/>
            <person name="Lai J."/>
        </authorList>
    </citation>
    <scope>NUCLEOTIDE SEQUENCE [LARGE SCALE GENOMIC DNA]</scope>
    <source>
        <strain evidence="7">cv. Missouri 17</strain>
        <tissue evidence="5">Seedling</tissue>
    </source>
</reference>
<evidence type="ECO:0000313" key="6">
    <source>
        <dbReference type="EMBL" id="PWZ19576.1"/>
    </source>
</evidence>
<evidence type="ECO:0000313" key="5">
    <source>
        <dbReference type="EMBL" id="PWZ19575.1"/>
    </source>
</evidence>
<dbReference type="Pfam" id="PF08241">
    <property type="entry name" value="Methyltransf_11"/>
    <property type="match status" value="1"/>
</dbReference>
<comment type="caution">
    <text evidence="5">The sequence shown here is derived from an EMBL/GenBank/DDBJ whole genome shotgun (WGS) entry which is preliminary data.</text>
</comment>
<evidence type="ECO:0000256" key="1">
    <source>
        <dbReference type="ARBA" id="ARBA00008361"/>
    </source>
</evidence>
<feature type="domain" description="Methyltransferase type 11" evidence="4">
    <location>
        <begin position="152"/>
        <end position="255"/>
    </location>
</feature>
<dbReference type="SUPFAM" id="SSF53335">
    <property type="entry name" value="S-adenosyl-L-methionine-dependent methyltransferases"/>
    <property type="match status" value="1"/>
</dbReference>
<keyword evidence="3 6" id="KW-0808">Transferase</keyword>
<dbReference type="Proteomes" id="UP000251960">
    <property type="component" value="Chromosome 6"/>
</dbReference>
<name>A0A3L6EEV6_MAIZE</name>
<dbReference type="GO" id="GO:0008168">
    <property type="term" value="F:methyltransferase activity"/>
    <property type="evidence" value="ECO:0007669"/>
    <property type="project" value="UniProtKB-KW"/>
</dbReference>
<sequence length="351" mass="38487">MRPTNHAVHEDYLLHSFKHAARSPGPAACPKNISLLARAQQVNALHASTPCPACKVAAQLPSRLPQSSHQISTLSLYLREPAGKEGSNTEGRMGVGECKSNDYGAAAYWDARYSSGSPASAAAGCGFFDWYQTYPALRPLLRARVPTSSRVLMLGCGNSLLSEDMAKDGYEDIVNIDISSVVIEQMREKHKEITQLTCNMQMDIRDMGFFGDESFDCVLDKGTLDAMMCADDAPHGAFKMLAEVARLLMPHGIYLLITYGAPKERVPLLNQSGCSWSIALYIMPTAGYQLRMSKGAPHLIMEEVTLTEGGQLPPDYVLKDPDSHFIYVCEKLEEKGTNCRDTDPKESTNAN</sequence>
<evidence type="ECO:0000256" key="2">
    <source>
        <dbReference type="ARBA" id="ARBA00022603"/>
    </source>
</evidence>
<accession>A0A3L6EFI0</accession>
<organism evidence="5">
    <name type="scientific">Zea mays</name>
    <name type="common">Maize</name>
    <dbReference type="NCBI Taxonomy" id="4577"/>
    <lineage>
        <taxon>Eukaryota</taxon>
        <taxon>Viridiplantae</taxon>
        <taxon>Streptophyta</taxon>
        <taxon>Embryophyta</taxon>
        <taxon>Tracheophyta</taxon>
        <taxon>Spermatophyta</taxon>
        <taxon>Magnoliopsida</taxon>
        <taxon>Liliopsida</taxon>
        <taxon>Poales</taxon>
        <taxon>Poaceae</taxon>
        <taxon>PACMAD clade</taxon>
        <taxon>Panicoideae</taxon>
        <taxon>Andropogonodae</taxon>
        <taxon>Andropogoneae</taxon>
        <taxon>Tripsacinae</taxon>
        <taxon>Zea</taxon>
    </lineage>
</organism>
<protein>
    <submittedName>
        <fullName evidence="6">Methyltransferase-like protein 13</fullName>
    </submittedName>
</protein>
<dbReference type="CDD" id="cd02440">
    <property type="entry name" value="AdoMet_MTases"/>
    <property type="match status" value="1"/>
</dbReference>